<evidence type="ECO:0000259" key="6">
    <source>
        <dbReference type="SMART" id="SM01005"/>
    </source>
</evidence>
<evidence type="ECO:0000256" key="5">
    <source>
        <dbReference type="ARBA" id="ARBA00040146"/>
    </source>
</evidence>
<dbReference type="PANTHER" id="PTHR30511:SF0">
    <property type="entry name" value="ALANINE RACEMASE, CATABOLIC-RELATED"/>
    <property type="match status" value="1"/>
</dbReference>
<dbReference type="Pfam" id="PF00842">
    <property type="entry name" value="Ala_racemase_C"/>
    <property type="match status" value="1"/>
</dbReference>
<dbReference type="EMBL" id="LR134204">
    <property type="protein sequence ID" value="VEB84609.1"/>
    <property type="molecule type" value="Genomic_DNA"/>
</dbReference>
<dbReference type="InterPro" id="IPR000821">
    <property type="entry name" value="Ala_racemase"/>
</dbReference>
<comment type="function">
    <text evidence="4">Isomerizes L-alanine to D-alanine which is then oxidized to pyruvate by DadA.</text>
</comment>
<evidence type="ECO:0000256" key="2">
    <source>
        <dbReference type="ARBA" id="ARBA00022898"/>
    </source>
</evidence>
<proteinExistence type="predicted"/>
<dbReference type="GO" id="GO:0030632">
    <property type="term" value="P:D-alanine biosynthetic process"/>
    <property type="evidence" value="ECO:0007669"/>
    <property type="project" value="TreeGrafter"/>
</dbReference>
<dbReference type="GO" id="GO:0030170">
    <property type="term" value="F:pyridoxal phosphate binding"/>
    <property type="evidence" value="ECO:0007669"/>
    <property type="project" value="TreeGrafter"/>
</dbReference>
<dbReference type="GO" id="GO:0008784">
    <property type="term" value="F:alanine racemase activity"/>
    <property type="evidence" value="ECO:0007669"/>
    <property type="project" value="UniProtKB-EC"/>
</dbReference>
<sequence>MRTGTVGTVSMDMLAVDLTPCPQAGIGTSVELWGKEIKIDDVASAAGTVGYETDVRAGAACSGCDGVTFFCGAVGWRLCLSGLQRAECRPDKACQRRHPAASPLFHFIPRDANPDLTHGVVFFLCDRPDHAGKLHLVAHNRRGAQQLLHDFPQRLLFIAIFRSLVQAVNQGDVSKFRIGFENKIAEKTLIQRDRRRLAEQFAQRRKVALTSNNAQNVAFA</sequence>
<dbReference type="SMART" id="SM01005">
    <property type="entry name" value="Ala_racemase_C"/>
    <property type="match status" value="1"/>
</dbReference>
<evidence type="ECO:0000256" key="1">
    <source>
        <dbReference type="ARBA" id="ARBA00001933"/>
    </source>
</evidence>
<reference evidence="7 8" key="1">
    <citation type="submission" date="2018-12" db="EMBL/GenBank/DDBJ databases">
        <authorList>
            <consortium name="Pathogen Informatics"/>
        </authorList>
    </citation>
    <scope>NUCLEOTIDE SEQUENCE [LARGE SCALE GENOMIC DNA]</scope>
    <source>
        <strain evidence="7 8">NCTC11075</strain>
    </source>
</reference>
<dbReference type="SUPFAM" id="SSF50621">
    <property type="entry name" value="Alanine racemase C-terminal domain-like"/>
    <property type="match status" value="1"/>
</dbReference>
<evidence type="ECO:0000313" key="7">
    <source>
        <dbReference type="EMBL" id="VEB84609.1"/>
    </source>
</evidence>
<organism evidence="7 8">
    <name type="scientific">Citrobacter koseri</name>
    <name type="common">Citrobacter diversus</name>
    <dbReference type="NCBI Taxonomy" id="545"/>
    <lineage>
        <taxon>Bacteria</taxon>
        <taxon>Pseudomonadati</taxon>
        <taxon>Pseudomonadota</taxon>
        <taxon>Gammaproteobacteria</taxon>
        <taxon>Enterobacterales</taxon>
        <taxon>Enterobacteriaceae</taxon>
        <taxon>Citrobacter</taxon>
    </lineage>
</organism>
<dbReference type="InterPro" id="IPR009006">
    <property type="entry name" value="Ala_racemase/Decarboxylase_C"/>
</dbReference>
<dbReference type="Proteomes" id="UP000270272">
    <property type="component" value="Chromosome"/>
</dbReference>
<dbReference type="InterPro" id="IPR057787">
    <property type="entry name" value="YmgM"/>
</dbReference>
<dbReference type="Pfam" id="PF23693">
    <property type="entry name" value="YmgM"/>
    <property type="match status" value="1"/>
</dbReference>
<dbReference type="PANTHER" id="PTHR30511">
    <property type="entry name" value="ALANINE RACEMASE"/>
    <property type="match status" value="1"/>
</dbReference>
<evidence type="ECO:0000256" key="3">
    <source>
        <dbReference type="ARBA" id="ARBA00023235"/>
    </source>
</evidence>
<keyword evidence="3 7" id="KW-0413">Isomerase</keyword>
<name>A0A447UGI4_CITKO</name>
<keyword evidence="2" id="KW-0663">Pyridoxal phosphate</keyword>
<dbReference type="AlphaFoldDB" id="A0A447UGI4"/>
<evidence type="ECO:0000313" key="8">
    <source>
        <dbReference type="Proteomes" id="UP000270272"/>
    </source>
</evidence>
<feature type="domain" description="Alanine racemase C-terminal" evidence="6">
    <location>
        <begin position="1"/>
        <end position="70"/>
    </location>
</feature>
<dbReference type="Gene3D" id="2.40.37.10">
    <property type="entry name" value="Lyase, Ornithine Decarboxylase, Chain A, domain 1"/>
    <property type="match status" value="1"/>
</dbReference>
<dbReference type="GO" id="GO:0005829">
    <property type="term" value="C:cytosol"/>
    <property type="evidence" value="ECO:0007669"/>
    <property type="project" value="TreeGrafter"/>
</dbReference>
<protein>
    <recommendedName>
        <fullName evidence="5">Alanine racemase, catabolic</fullName>
    </recommendedName>
</protein>
<gene>
    <name evidence="7" type="primary">dadX_1</name>
    <name evidence="7" type="ORF">NCTC11075_00487</name>
</gene>
<evidence type="ECO:0000256" key="4">
    <source>
        <dbReference type="ARBA" id="ARBA00037715"/>
    </source>
</evidence>
<comment type="cofactor">
    <cofactor evidence="1">
        <name>pyridoxal 5'-phosphate</name>
        <dbReference type="ChEBI" id="CHEBI:597326"/>
    </cofactor>
</comment>
<accession>A0A447UGI4</accession>
<dbReference type="InterPro" id="IPR011079">
    <property type="entry name" value="Ala_racemase_C"/>
</dbReference>